<comment type="caution">
    <text evidence="1">The sequence shown here is derived from an EMBL/GenBank/DDBJ whole genome shotgun (WGS) entry which is preliminary data.</text>
</comment>
<evidence type="ECO:0000313" key="1">
    <source>
        <dbReference type="EMBL" id="KAF7374178.1"/>
    </source>
</evidence>
<dbReference type="AlphaFoldDB" id="A0A8H6Z7W8"/>
<sequence>MDSSTRADEKLDSDSTEDNTGRISYGGAIFTGSQHFTVAGGTFTNVTKNFSAPQAVSADFARIHMGDIDLQREIWWNPHGHSRVGHGSEEEWRCDIAKYMAVRHPNIVQLYGTASCSNMHAVVFTDDLIPFQQFANLYQHSHFATVYIRAYVDTEFYSGIISEPFLDTICGITTVHSSYVAPQVGSARI</sequence>
<dbReference type="EMBL" id="JACAZH010000002">
    <property type="protein sequence ID" value="KAF7374178.1"/>
    <property type="molecule type" value="Genomic_DNA"/>
</dbReference>
<proteinExistence type="predicted"/>
<name>A0A8H6Z7W8_9AGAR</name>
<dbReference type="Proteomes" id="UP000623467">
    <property type="component" value="Unassembled WGS sequence"/>
</dbReference>
<evidence type="ECO:0000313" key="2">
    <source>
        <dbReference type="Proteomes" id="UP000623467"/>
    </source>
</evidence>
<keyword evidence="2" id="KW-1185">Reference proteome</keyword>
<protein>
    <submittedName>
        <fullName evidence="1">Uncharacterized protein</fullName>
    </submittedName>
</protein>
<gene>
    <name evidence="1" type="ORF">MSAN_00299600</name>
</gene>
<dbReference type="OrthoDB" id="3038000at2759"/>
<accession>A0A8H6Z7W8</accession>
<reference evidence="1" key="1">
    <citation type="submission" date="2020-05" db="EMBL/GenBank/DDBJ databases">
        <title>Mycena genomes resolve the evolution of fungal bioluminescence.</title>
        <authorList>
            <person name="Tsai I.J."/>
        </authorList>
    </citation>
    <scope>NUCLEOTIDE SEQUENCE</scope>
    <source>
        <strain evidence="1">160909Yilan</strain>
    </source>
</reference>
<organism evidence="1 2">
    <name type="scientific">Mycena sanguinolenta</name>
    <dbReference type="NCBI Taxonomy" id="230812"/>
    <lineage>
        <taxon>Eukaryota</taxon>
        <taxon>Fungi</taxon>
        <taxon>Dikarya</taxon>
        <taxon>Basidiomycota</taxon>
        <taxon>Agaricomycotina</taxon>
        <taxon>Agaricomycetes</taxon>
        <taxon>Agaricomycetidae</taxon>
        <taxon>Agaricales</taxon>
        <taxon>Marasmiineae</taxon>
        <taxon>Mycenaceae</taxon>
        <taxon>Mycena</taxon>
    </lineage>
</organism>